<gene>
    <name evidence="1" type="ORF">CDI09_06950</name>
</gene>
<organism evidence="1 2">
    <name type="scientific">Komagataeibacter nataicola</name>
    <dbReference type="NCBI Taxonomy" id="265960"/>
    <lineage>
        <taxon>Bacteria</taxon>
        <taxon>Pseudomonadati</taxon>
        <taxon>Pseudomonadota</taxon>
        <taxon>Alphaproteobacteria</taxon>
        <taxon>Acetobacterales</taxon>
        <taxon>Acetobacteraceae</taxon>
        <taxon>Komagataeibacter</taxon>
    </lineage>
</organism>
<protein>
    <submittedName>
        <fullName evidence="1">Uncharacterized protein</fullName>
    </submittedName>
</protein>
<evidence type="ECO:0000313" key="2">
    <source>
        <dbReference type="Proteomes" id="UP000247512"/>
    </source>
</evidence>
<sequence>MKGGAGLTGQVEERAMKECSGMIVKEPCRRACGAGLQRQIQCFFTKYEQIRCKIMFMETNNNIII</sequence>
<proteinExistence type="predicted"/>
<dbReference type="Proteomes" id="UP000247512">
    <property type="component" value="Unassembled WGS sequence"/>
</dbReference>
<reference evidence="1 2" key="1">
    <citation type="submission" date="2017-06" db="EMBL/GenBank/DDBJ databases">
        <title>A draft genome sequence of Komagataeibacter nataicola LMG 1536.</title>
        <authorList>
            <person name="Skraban J."/>
            <person name="Cleenwerck I."/>
            <person name="Vandamme P."/>
            <person name="Trcek J."/>
        </authorList>
    </citation>
    <scope>NUCLEOTIDE SEQUENCE [LARGE SCALE GENOMIC DNA]</scope>
    <source>
        <strain evidence="1 2">LMG 1536</strain>
    </source>
</reference>
<evidence type="ECO:0000313" key="1">
    <source>
        <dbReference type="EMBL" id="PYD66663.1"/>
    </source>
</evidence>
<dbReference type="EMBL" id="NIRT01000009">
    <property type="protein sequence ID" value="PYD66663.1"/>
    <property type="molecule type" value="Genomic_DNA"/>
</dbReference>
<keyword evidence="2" id="KW-1185">Reference proteome</keyword>
<comment type="caution">
    <text evidence="1">The sequence shown here is derived from an EMBL/GenBank/DDBJ whole genome shotgun (WGS) entry which is preliminary data.</text>
</comment>
<accession>A0ABX5PDR1</accession>
<name>A0ABX5PDR1_9PROT</name>